<organism evidence="2 3">
    <name type="scientific">Micromonospora chaiyaphumensis</name>
    <dbReference type="NCBI Taxonomy" id="307119"/>
    <lineage>
        <taxon>Bacteria</taxon>
        <taxon>Bacillati</taxon>
        <taxon>Actinomycetota</taxon>
        <taxon>Actinomycetes</taxon>
        <taxon>Micromonosporales</taxon>
        <taxon>Micromonosporaceae</taxon>
        <taxon>Micromonospora</taxon>
    </lineage>
</organism>
<dbReference type="SUPFAM" id="SSF55729">
    <property type="entry name" value="Acyl-CoA N-acyltransferases (Nat)"/>
    <property type="match status" value="1"/>
</dbReference>
<accession>A0A1C4Z9X5</accession>
<dbReference type="AlphaFoldDB" id="A0A1C4Z9X5"/>
<dbReference type="PANTHER" id="PTHR43610">
    <property type="entry name" value="BLL6696 PROTEIN"/>
    <property type="match status" value="1"/>
</dbReference>
<dbReference type="Proteomes" id="UP000199629">
    <property type="component" value="Unassembled WGS sequence"/>
</dbReference>
<dbReference type="SUPFAM" id="SSF50475">
    <property type="entry name" value="FMN-binding split barrel"/>
    <property type="match status" value="1"/>
</dbReference>
<evidence type="ECO:0000313" key="2">
    <source>
        <dbReference type="EMBL" id="SCF29739.1"/>
    </source>
</evidence>
<dbReference type="Gene3D" id="3.40.630.30">
    <property type="match status" value="1"/>
</dbReference>
<name>A0A1C4Z9X5_9ACTN</name>
<dbReference type="InterPro" id="IPR024747">
    <property type="entry name" value="Pyridox_Oxase-rel"/>
</dbReference>
<dbReference type="GO" id="GO:0016747">
    <property type="term" value="F:acyltransferase activity, transferring groups other than amino-acyl groups"/>
    <property type="evidence" value="ECO:0007669"/>
    <property type="project" value="InterPro"/>
</dbReference>
<dbReference type="InterPro" id="IPR012349">
    <property type="entry name" value="Split_barrel_FMN-bd"/>
</dbReference>
<dbReference type="RefSeq" id="WP_091269426.1">
    <property type="nucleotide sequence ID" value="NZ_FMCS01000012.1"/>
</dbReference>
<reference evidence="3" key="1">
    <citation type="submission" date="2016-06" db="EMBL/GenBank/DDBJ databases">
        <authorList>
            <person name="Varghese N."/>
            <person name="Submissions Spin"/>
        </authorList>
    </citation>
    <scope>NUCLEOTIDE SEQUENCE [LARGE SCALE GENOMIC DNA]</scope>
    <source>
        <strain evidence="3">DSM 45246</strain>
    </source>
</reference>
<dbReference type="Pfam" id="PF13302">
    <property type="entry name" value="Acetyltransf_3"/>
    <property type="match status" value="1"/>
</dbReference>
<dbReference type="EMBL" id="FMCS01000012">
    <property type="protein sequence ID" value="SCF29739.1"/>
    <property type="molecule type" value="Genomic_DNA"/>
</dbReference>
<sequence>MYPPTERTTASRTRDRMQYDRETAHALLDEAYHCALAFTVDGEPRVLPTLVVRLDDTLYVHGSTGSRPLLAARGEDGLPVCVAVTHLDGLIFGRSQFHHSANYRSVVAHGIARLVTDEREKTRVLTALVEKLGAGRSTDSRPPTRRELAETAVLALPLREVSVRIRAGGVSDEPADYDLPYWAGVVPLRLTRGLPEPDAGVTAPVPAYLRPAPSPWLEPVVLRGEHVVLEPLDESHAEELYAALDDEEVWRYVGSPRPGGVAELADQIRAGLDAHRRGVRMPWVQRCAVTGVVVGTTSYYQPDPELRTVEIGYTQLGRPWWRTGINTEAKLLLLTRAFEELDAVRVTWQTSSLNERSQRAIERLGAVREGTLRANRRRADGTWRESALYSMLASEWPNAQVTLRERLRPAAPVAS</sequence>
<proteinExistence type="predicted"/>
<evidence type="ECO:0000259" key="1">
    <source>
        <dbReference type="PROSITE" id="PS51186"/>
    </source>
</evidence>
<protein>
    <submittedName>
        <fullName evidence="2">Nitroimidazol reductase NimA, pyridoxamine 5'-phosphate oxidase superfamily</fullName>
    </submittedName>
</protein>
<dbReference type="PROSITE" id="PS51186">
    <property type="entry name" value="GNAT"/>
    <property type="match status" value="1"/>
</dbReference>
<dbReference type="Gene3D" id="2.30.110.10">
    <property type="entry name" value="Electron Transport, Fmn-binding Protein, Chain A"/>
    <property type="match status" value="1"/>
</dbReference>
<dbReference type="PANTHER" id="PTHR43610:SF1">
    <property type="entry name" value="N-ACETYLTRANSFERASE DOMAIN-CONTAINING PROTEIN"/>
    <property type="match status" value="1"/>
</dbReference>
<feature type="domain" description="N-acetyltransferase" evidence="1">
    <location>
        <begin position="227"/>
        <end position="389"/>
    </location>
</feature>
<gene>
    <name evidence="2" type="ORF">GA0070214_112172</name>
</gene>
<dbReference type="InterPro" id="IPR016181">
    <property type="entry name" value="Acyl_CoA_acyltransferase"/>
</dbReference>
<evidence type="ECO:0000313" key="3">
    <source>
        <dbReference type="Proteomes" id="UP000199629"/>
    </source>
</evidence>
<keyword evidence="3" id="KW-1185">Reference proteome</keyword>
<dbReference type="Pfam" id="PF12900">
    <property type="entry name" value="Pyridox_ox_2"/>
    <property type="match status" value="1"/>
</dbReference>
<dbReference type="InterPro" id="IPR000182">
    <property type="entry name" value="GNAT_dom"/>
</dbReference>